<organism evidence="1 2">
    <name type="scientific">Flexivirga oryzae</name>
    <dbReference type="NCBI Taxonomy" id="1794944"/>
    <lineage>
        <taxon>Bacteria</taxon>
        <taxon>Bacillati</taxon>
        <taxon>Actinomycetota</taxon>
        <taxon>Actinomycetes</taxon>
        <taxon>Micrococcales</taxon>
        <taxon>Dermacoccaceae</taxon>
        <taxon>Flexivirga</taxon>
    </lineage>
</organism>
<evidence type="ECO:0000313" key="1">
    <source>
        <dbReference type="EMBL" id="MBB2891459.1"/>
    </source>
</evidence>
<keyword evidence="2" id="KW-1185">Reference proteome</keyword>
<name>A0A839N3W2_9MICO</name>
<sequence length="78" mass="8998">MSFARPEPAQPTQCSSRGCRRDASYAVVWRNPRIHAEDRRKVWLACDDHRSTLSEFLSLRGFPIRVVPIDEVDTVDKV</sequence>
<comment type="caution">
    <text evidence="1">The sequence shown here is derived from an EMBL/GenBank/DDBJ whole genome shotgun (WGS) entry which is preliminary data.</text>
</comment>
<reference evidence="1 2" key="1">
    <citation type="submission" date="2020-08" db="EMBL/GenBank/DDBJ databases">
        <title>Sequencing the genomes of 1000 actinobacteria strains.</title>
        <authorList>
            <person name="Klenk H.-P."/>
        </authorList>
    </citation>
    <scope>NUCLEOTIDE SEQUENCE [LARGE SCALE GENOMIC DNA]</scope>
    <source>
        <strain evidence="1 2">DSM 105369</strain>
    </source>
</reference>
<proteinExistence type="predicted"/>
<gene>
    <name evidence="1" type="ORF">FHU39_001443</name>
</gene>
<evidence type="ECO:0008006" key="3">
    <source>
        <dbReference type="Google" id="ProtNLM"/>
    </source>
</evidence>
<accession>A0A839N3W2</accession>
<dbReference type="AlphaFoldDB" id="A0A839N3W2"/>
<evidence type="ECO:0000313" key="2">
    <source>
        <dbReference type="Proteomes" id="UP000559182"/>
    </source>
</evidence>
<dbReference type="Proteomes" id="UP000559182">
    <property type="component" value="Unassembled WGS sequence"/>
</dbReference>
<dbReference type="EMBL" id="JACHVQ010000001">
    <property type="protein sequence ID" value="MBB2891459.1"/>
    <property type="molecule type" value="Genomic_DNA"/>
</dbReference>
<dbReference type="RefSeq" id="WP_183319725.1">
    <property type="nucleotide sequence ID" value="NZ_JACHVQ010000001.1"/>
</dbReference>
<protein>
    <recommendedName>
        <fullName evidence="3">Acetone carboxylase</fullName>
    </recommendedName>
</protein>